<keyword evidence="3" id="KW-0812">Transmembrane</keyword>
<feature type="coiled-coil region" evidence="1">
    <location>
        <begin position="246"/>
        <end position="273"/>
    </location>
</feature>
<protein>
    <recommendedName>
        <fullName evidence="6">Transmembrane protein</fullName>
    </recommendedName>
</protein>
<evidence type="ECO:0008006" key="6">
    <source>
        <dbReference type="Google" id="ProtNLM"/>
    </source>
</evidence>
<evidence type="ECO:0000256" key="1">
    <source>
        <dbReference type="SAM" id="Coils"/>
    </source>
</evidence>
<proteinExistence type="predicted"/>
<evidence type="ECO:0000313" key="4">
    <source>
        <dbReference type="EMBL" id="TEW30425.1"/>
    </source>
</evidence>
<dbReference type="EMBL" id="SNRV01000005">
    <property type="protein sequence ID" value="TEW30425.1"/>
    <property type="molecule type" value="Genomic_DNA"/>
</dbReference>
<comment type="caution">
    <text evidence="4">The sequence shown here is derived from an EMBL/GenBank/DDBJ whole genome shotgun (WGS) entry which is preliminary data.</text>
</comment>
<keyword evidence="3" id="KW-1133">Transmembrane helix</keyword>
<organism evidence="4 5">
    <name type="scientific">Histophilus somni</name>
    <name type="common">Haemophilus somnus</name>
    <dbReference type="NCBI Taxonomy" id="731"/>
    <lineage>
        <taxon>Bacteria</taxon>
        <taxon>Pseudomonadati</taxon>
        <taxon>Pseudomonadota</taxon>
        <taxon>Gammaproteobacteria</taxon>
        <taxon>Pasteurellales</taxon>
        <taxon>Pasteurellaceae</taxon>
        <taxon>Histophilus</taxon>
    </lineage>
</organism>
<gene>
    <name evidence="4" type="ORF">E2R48_03680</name>
</gene>
<reference evidence="4 5" key="1">
    <citation type="submission" date="2019-03" db="EMBL/GenBank/DDBJ databases">
        <title>Horizontal Gene Transfer Machinery in Histophilus somni.</title>
        <authorList>
            <person name="Mostafa Nazari M."/>
            <person name="Liljebjelke K."/>
        </authorList>
    </citation>
    <scope>NUCLEOTIDE SEQUENCE [LARGE SCALE GENOMIC DNA]</scope>
    <source>
        <strain evidence="4 5">UOC-EPH-KLM-04</strain>
    </source>
</reference>
<name>A0AAX2RZR8_HISSO</name>
<evidence type="ECO:0000256" key="3">
    <source>
        <dbReference type="SAM" id="Phobius"/>
    </source>
</evidence>
<dbReference type="Proteomes" id="UP000297565">
    <property type="component" value="Unassembled WGS sequence"/>
</dbReference>
<keyword evidence="3" id="KW-0472">Membrane</keyword>
<feature type="transmembrane region" description="Helical" evidence="3">
    <location>
        <begin position="340"/>
        <end position="361"/>
    </location>
</feature>
<dbReference type="AlphaFoldDB" id="A0AAX2RZR8"/>
<accession>A0AAX2RZR8</accession>
<feature type="region of interest" description="Disordered" evidence="2">
    <location>
        <begin position="386"/>
        <end position="411"/>
    </location>
</feature>
<sequence>MSTDNKKYLGWGIVGTPSGRQQVGYGADRQLNLAKNFDLPQEFGSCLIDPRQKKSDEPPLYRLSYFTENKNSVLGIATYYSIFEQGQTRSGSYFGAFIETVNNQISETTVYPLFSVLWELSIYQYNHFIDEKKQAYIQSINGVEIQLPHIQKELDEIVQGFKPLVPNYLTQTLQKGDLYIHCQSQEEVVRTLILLLRMGIFYRYKNIFFSASQHISAQIQSKRVEKMFFQQLQEIEIKELPWVQEIKHLRFLAKKLEGERKEAEAKAKNTNNYTDLGCKVFGLCKNTQVDSELTRKEKSDPIERKLDELSKQQNSLLDEIREAVKLETQQQESPQKSSDILTWIFCILSAVLLSIFMWNVCFNEIIPKEDYENFKKLEGEKKKLETKKEELEGEKKKLETKKEELESEKKDLEEKYKELCKSVPQCKKKMEKK</sequence>
<keyword evidence="1" id="KW-0175">Coiled coil</keyword>
<evidence type="ECO:0000313" key="5">
    <source>
        <dbReference type="Proteomes" id="UP000297565"/>
    </source>
</evidence>
<evidence type="ECO:0000256" key="2">
    <source>
        <dbReference type="SAM" id="MobiDB-lite"/>
    </source>
</evidence>
<dbReference type="RefSeq" id="WP_132994725.1">
    <property type="nucleotide sequence ID" value="NZ_CP186878.1"/>
</dbReference>